<evidence type="ECO:0000313" key="3">
    <source>
        <dbReference type="Proteomes" id="UP001207228"/>
    </source>
</evidence>
<comment type="caution">
    <text evidence="2">The sequence shown here is derived from an EMBL/GenBank/DDBJ whole genome shotgun (WGS) entry which is preliminary data.</text>
</comment>
<gene>
    <name evidence="2" type="ORF">OO017_03470</name>
</gene>
<organism evidence="2 3">
    <name type="scientific">Pontibacter anaerobius</name>
    <dbReference type="NCBI Taxonomy" id="2993940"/>
    <lineage>
        <taxon>Bacteria</taxon>
        <taxon>Pseudomonadati</taxon>
        <taxon>Bacteroidota</taxon>
        <taxon>Cytophagia</taxon>
        <taxon>Cytophagales</taxon>
        <taxon>Hymenobacteraceae</taxon>
        <taxon>Pontibacter</taxon>
    </lineage>
</organism>
<feature type="domain" description="Phosphoribosyltransferase" evidence="1">
    <location>
        <begin position="15"/>
        <end position="210"/>
    </location>
</feature>
<keyword evidence="3" id="KW-1185">Reference proteome</keyword>
<dbReference type="Gene3D" id="3.30.1310.20">
    <property type="entry name" value="PRTase-like"/>
    <property type="match status" value="1"/>
</dbReference>
<evidence type="ECO:0000259" key="1">
    <source>
        <dbReference type="Pfam" id="PF00156"/>
    </source>
</evidence>
<dbReference type="Pfam" id="PF00156">
    <property type="entry name" value="Pribosyltran"/>
    <property type="match status" value="1"/>
</dbReference>
<dbReference type="InterPro" id="IPR000836">
    <property type="entry name" value="PRTase_dom"/>
</dbReference>
<protein>
    <submittedName>
        <fullName evidence="2">Phosphoribosyltransferase</fullName>
    </submittedName>
</protein>
<proteinExistence type="predicted"/>
<keyword evidence="2" id="KW-0328">Glycosyltransferase</keyword>
<evidence type="ECO:0000313" key="2">
    <source>
        <dbReference type="EMBL" id="MCX2738994.1"/>
    </source>
</evidence>
<dbReference type="Gene3D" id="3.40.50.2020">
    <property type="match status" value="1"/>
</dbReference>
<dbReference type="GO" id="GO:0016757">
    <property type="term" value="F:glycosyltransferase activity"/>
    <property type="evidence" value="ECO:0007669"/>
    <property type="project" value="UniProtKB-KW"/>
</dbReference>
<dbReference type="InterPro" id="IPR029057">
    <property type="entry name" value="PRTase-like"/>
</dbReference>
<dbReference type="SUPFAM" id="SSF53271">
    <property type="entry name" value="PRTase-like"/>
    <property type="match status" value="1"/>
</dbReference>
<accession>A0ABT3RBL1</accession>
<dbReference type="CDD" id="cd06223">
    <property type="entry name" value="PRTases_typeI"/>
    <property type="match status" value="1"/>
</dbReference>
<dbReference type="EMBL" id="JAPFQO010000002">
    <property type="protein sequence ID" value="MCX2738994.1"/>
    <property type="molecule type" value="Genomic_DNA"/>
</dbReference>
<reference evidence="2 3" key="1">
    <citation type="submission" date="2022-11" db="EMBL/GenBank/DDBJ databases">
        <title>The characterization of three novel Bacteroidetes species and genomic analysis of their roles in tidal elemental geochemical cycles.</title>
        <authorList>
            <person name="Ma K.-J."/>
        </authorList>
    </citation>
    <scope>NUCLEOTIDE SEQUENCE [LARGE SCALE GENOMIC DNA]</scope>
    <source>
        <strain evidence="2 3">M82</strain>
    </source>
</reference>
<dbReference type="RefSeq" id="WP_266051052.1">
    <property type="nucleotide sequence ID" value="NZ_JAPFQO010000002.1"/>
</dbReference>
<name>A0ABT3RBL1_9BACT</name>
<dbReference type="Proteomes" id="UP001207228">
    <property type="component" value="Unassembled WGS sequence"/>
</dbReference>
<keyword evidence="2" id="KW-0808">Transferase</keyword>
<sequence>MQWLPVPVHGSASSETILEKTRMFKDRKDAALQLAKALDTYKDSGAIVLGIPRGGAETAYYVAKHLGAELSMLVSRKLGHPSNPEYAVGAIAEDGSIYLNPKAQSGLSEETINKLEEQQQKEIERRIQFLRKGEPLPELKGKTVLLVDDGIATGSTVFAAIKLCRNKGAAKIVVAAPVSGREKKRELLEEADEVVILETPDLYTGVSQVYYNFYNLTDQEALEFMERWKEEQ</sequence>